<dbReference type="RefSeq" id="WP_174624869.1">
    <property type="nucleotide sequence ID" value="NZ_CADCXN010000042.1"/>
</dbReference>
<comment type="caution">
    <text evidence="1">The sequence shown here is derived from an EMBL/GenBank/DDBJ whole genome shotgun (WGS) entry which is preliminary data.</text>
</comment>
<dbReference type="Proteomes" id="UP000494216">
    <property type="component" value="Unassembled WGS sequence"/>
</dbReference>
<accession>A0A8S0X7A6</accession>
<organism evidence="1 2">
    <name type="scientific">Candidatus Methylobacter favarea</name>
    <dbReference type="NCBI Taxonomy" id="2707345"/>
    <lineage>
        <taxon>Bacteria</taxon>
        <taxon>Pseudomonadati</taxon>
        <taxon>Pseudomonadota</taxon>
        <taxon>Gammaproteobacteria</taxon>
        <taxon>Methylococcales</taxon>
        <taxon>Methylococcaceae</taxon>
        <taxon>Methylobacter</taxon>
    </lineage>
</organism>
<reference evidence="1 2" key="1">
    <citation type="submission" date="2020-02" db="EMBL/GenBank/DDBJ databases">
        <authorList>
            <person name="Hogendoorn C."/>
        </authorList>
    </citation>
    <scope>NUCLEOTIDE SEQUENCE [LARGE SCALE GENOMIC DNA]</scope>
    <source>
        <strain evidence="1">METHB21</strain>
    </source>
</reference>
<gene>
    <name evidence="1" type="ORF">METHB2_150021</name>
</gene>
<evidence type="ECO:0000313" key="1">
    <source>
        <dbReference type="EMBL" id="CAA9889897.1"/>
    </source>
</evidence>
<sequence>MRYLSISLPAFILAVAGTGCSISPTKQPAVHDFGVATPTSAAGSRLTAKPNITVEAPKWLWDNRIRYRLLYSSPTNVRFYTLDRWIAPPPELFEQQLISSGKILNYPLNIQLLSFEQQFDAPDRARVVMRFFVNAYAFGNRQESGTQVFLMERPTKTPDAAGAVSAFAELTRQAADRIQDWLTALSTK</sequence>
<evidence type="ECO:0000313" key="2">
    <source>
        <dbReference type="Proteomes" id="UP000494216"/>
    </source>
</evidence>
<protein>
    <submittedName>
        <fullName evidence="1">Lipoprotein</fullName>
    </submittedName>
</protein>
<proteinExistence type="predicted"/>
<dbReference type="AlphaFoldDB" id="A0A8S0X7A6"/>
<dbReference type="Gene3D" id="3.40.50.10610">
    <property type="entry name" value="ABC-type transport auxiliary lipoprotein component"/>
    <property type="match status" value="1"/>
</dbReference>
<name>A0A8S0X7A6_9GAMM</name>
<keyword evidence="2" id="KW-1185">Reference proteome</keyword>
<keyword evidence="1" id="KW-0449">Lipoprotein</keyword>
<dbReference type="EMBL" id="CADCXN010000042">
    <property type="protein sequence ID" value="CAA9889897.1"/>
    <property type="molecule type" value="Genomic_DNA"/>
</dbReference>
<dbReference type="PROSITE" id="PS51257">
    <property type="entry name" value="PROKAR_LIPOPROTEIN"/>
    <property type="match status" value="1"/>
</dbReference>
<dbReference type="SUPFAM" id="SSF159594">
    <property type="entry name" value="XCC0632-like"/>
    <property type="match status" value="1"/>
</dbReference>